<organism evidence="13 14">
    <name type="scientific">Azoarcus indigens</name>
    <dbReference type="NCBI Taxonomy" id="29545"/>
    <lineage>
        <taxon>Bacteria</taxon>
        <taxon>Pseudomonadati</taxon>
        <taxon>Pseudomonadota</taxon>
        <taxon>Betaproteobacteria</taxon>
        <taxon>Rhodocyclales</taxon>
        <taxon>Zoogloeaceae</taxon>
        <taxon>Azoarcus</taxon>
    </lineage>
</organism>
<evidence type="ECO:0000259" key="12">
    <source>
        <dbReference type="PROSITE" id="PS50929"/>
    </source>
</evidence>
<dbReference type="FunFam" id="3.40.50.300:FF:000221">
    <property type="entry name" value="Multidrug ABC transporter ATP-binding protein"/>
    <property type="match status" value="1"/>
</dbReference>
<keyword evidence="5" id="KW-0547">Nucleotide-binding</keyword>
<evidence type="ECO:0000256" key="1">
    <source>
        <dbReference type="ARBA" id="ARBA00004651"/>
    </source>
</evidence>
<feature type="domain" description="ABC transporter" evidence="11">
    <location>
        <begin position="337"/>
        <end position="571"/>
    </location>
</feature>
<dbReference type="SUPFAM" id="SSF90123">
    <property type="entry name" value="ABC transporter transmembrane region"/>
    <property type="match status" value="1"/>
</dbReference>
<evidence type="ECO:0000256" key="8">
    <source>
        <dbReference type="ARBA" id="ARBA00023055"/>
    </source>
</evidence>
<evidence type="ECO:0000259" key="11">
    <source>
        <dbReference type="PROSITE" id="PS50893"/>
    </source>
</evidence>
<dbReference type="GO" id="GO:0005524">
    <property type="term" value="F:ATP binding"/>
    <property type="evidence" value="ECO:0007669"/>
    <property type="project" value="UniProtKB-KW"/>
</dbReference>
<accession>A0A4R6DQH9</accession>
<dbReference type="Gene3D" id="1.20.1560.10">
    <property type="entry name" value="ABC transporter type 1, transmembrane domain"/>
    <property type="match status" value="1"/>
</dbReference>
<reference evidence="13 14" key="1">
    <citation type="submission" date="2019-03" db="EMBL/GenBank/DDBJ databases">
        <title>Genomic Encyclopedia of Type Strains, Phase IV (KMG-IV): sequencing the most valuable type-strain genomes for metagenomic binning, comparative biology and taxonomic classification.</title>
        <authorList>
            <person name="Goeker M."/>
        </authorList>
    </citation>
    <scope>NUCLEOTIDE SEQUENCE [LARGE SCALE GENOMIC DNA]</scope>
    <source>
        <strain evidence="13 14">DSM 12121</strain>
    </source>
</reference>
<evidence type="ECO:0000313" key="14">
    <source>
        <dbReference type="Proteomes" id="UP000295129"/>
    </source>
</evidence>
<dbReference type="SUPFAM" id="SSF52540">
    <property type="entry name" value="P-loop containing nucleoside triphosphate hydrolases"/>
    <property type="match status" value="1"/>
</dbReference>
<evidence type="ECO:0000256" key="10">
    <source>
        <dbReference type="SAM" id="Phobius"/>
    </source>
</evidence>
<comment type="caution">
    <text evidence="13">The sequence shown here is derived from an EMBL/GenBank/DDBJ whole genome shotgun (WGS) entry which is preliminary data.</text>
</comment>
<dbReference type="GO" id="GO:0034040">
    <property type="term" value="F:ATPase-coupled lipid transmembrane transporter activity"/>
    <property type="evidence" value="ECO:0007669"/>
    <property type="project" value="TreeGrafter"/>
</dbReference>
<keyword evidence="4 10" id="KW-0812">Transmembrane</keyword>
<dbReference type="SMART" id="SM00382">
    <property type="entry name" value="AAA"/>
    <property type="match status" value="1"/>
</dbReference>
<dbReference type="Proteomes" id="UP000295129">
    <property type="component" value="Unassembled WGS sequence"/>
</dbReference>
<feature type="transmembrane region" description="Helical" evidence="10">
    <location>
        <begin position="280"/>
        <end position="302"/>
    </location>
</feature>
<dbReference type="OrthoDB" id="9806127at2"/>
<protein>
    <submittedName>
        <fullName evidence="13">ATP-binding cassette subfamily B protein</fullName>
    </submittedName>
</protein>
<evidence type="ECO:0000256" key="4">
    <source>
        <dbReference type="ARBA" id="ARBA00022692"/>
    </source>
</evidence>
<feature type="transmembrane region" description="Helical" evidence="10">
    <location>
        <begin position="243"/>
        <end position="268"/>
    </location>
</feature>
<evidence type="ECO:0000256" key="7">
    <source>
        <dbReference type="ARBA" id="ARBA00022989"/>
    </source>
</evidence>
<dbReference type="PROSITE" id="PS50893">
    <property type="entry name" value="ABC_TRANSPORTER_2"/>
    <property type="match status" value="1"/>
</dbReference>
<dbReference type="PANTHER" id="PTHR24221:SF654">
    <property type="entry name" value="ATP-BINDING CASSETTE SUB-FAMILY B MEMBER 6"/>
    <property type="match status" value="1"/>
</dbReference>
<evidence type="ECO:0000256" key="5">
    <source>
        <dbReference type="ARBA" id="ARBA00022741"/>
    </source>
</evidence>
<evidence type="ECO:0000256" key="2">
    <source>
        <dbReference type="ARBA" id="ARBA00022448"/>
    </source>
</evidence>
<keyword evidence="14" id="KW-1185">Reference proteome</keyword>
<dbReference type="Pfam" id="PF00664">
    <property type="entry name" value="ABC_membrane"/>
    <property type="match status" value="1"/>
</dbReference>
<keyword evidence="8" id="KW-0445">Lipid transport</keyword>
<dbReference type="RefSeq" id="WP_133594685.1">
    <property type="nucleotide sequence ID" value="NZ_SNVV01000026.1"/>
</dbReference>
<dbReference type="InterPro" id="IPR027417">
    <property type="entry name" value="P-loop_NTPase"/>
</dbReference>
<feature type="transmembrane region" description="Helical" evidence="10">
    <location>
        <begin position="162"/>
        <end position="180"/>
    </location>
</feature>
<dbReference type="InterPro" id="IPR036640">
    <property type="entry name" value="ABC1_TM_sf"/>
</dbReference>
<dbReference type="InterPro" id="IPR039421">
    <property type="entry name" value="Type_1_exporter"/>
</dbReference>
<dbReference type="PROSITE" id="PS00211">
    <property type="entry name" value="ABC_TRANSPORTER_1"/>
    <property type="match status" value="1"/>
</dbReference>
<keyword evidence="3" id="KW-1003">Cell membrane</keyword>
<evidence type="ECO:0000256" key="6">
    <source>
        <dbReference type="ARBA" id="ARBA00022840"/>
    </source>
</evidence>
<feature type="domain" description="ABC transmembrane type-1" evidence="12">
    <location>
        <begin position="24"/>
        <end position="298"/>
    </location>
</feature>
<dbReference type="EMBL" id="SNVV01000026">
    <property type="protein sequence ID" value="TDN46719.1"/>
    <property type="molecule type" value="Genomic_DNA"/>
</dbReference>
<keyword evidence="2" id="KW-0813">Transport</keyword>
<dbReference type="GO" id="GO:0005886">
    <property type="term" value="C:plasma membrane"/>
    <property type="evidence" value="ECO:0007669"/>
    <property type="project" value="UniProtKB-SubCell"/>
</dbReference>
<keyword evidence="7 10" id="KW-1133">Transmembrane helix</keyword>
<evidence type="ECO:0000256" key="3">
    <source>
        <dbReference type="ARBA" id="ARBA00022475"/>
    </source>
</evidence>
<gene>
    <name evidence="13" type="ORF">C7389_12626</name>
</gene>
<feature type="transmembrane region" description="Helical" evidence="10">
    <location>
        <begin position="133"/>
        <end position="156"/>
    </location>
</feature>
<dbReference type="InterPro" id="IPR011527">
    <property type="entry name" value="ABC1_TM_dom"/>
</dbReference>
<evidence type="ECO:0000256" key="9">
    <source>
        <dbReference type="ARBA" id="ARBA00023136"/>
    </source>
</evidence>
<feature type="transmembrane region" description="Helical" evidence="10">
    <location>
        <begin position="56"/>
        <end position="76"/>
    </location>
</feature>
<dbReference type="PROSITE" id="PS50929">
    <property type="entry name" value="ABC_TM1F"/>
    <property type="match status" value="1"/>
</dbReference>
<proteinExistence type="predicted"/>
<dbReference type="AlphaFoldDB" id="A0A4R6DQH9"/>
<keyword evidence="6 13" id="KW-0067">ATP-binding</keyword>
<name>A0A4R6DQH9_9RHOO</name>
<dbReference type="InterPro" id="IPR003439">
    <property type="entry name" value="ABC_transporter-like_ATP-bd"/>
</dbReference>
<dbReference type="GO" id="GO:0140359">
    <property type="term" value="F:ABC-type transporter activity"/>
    <property type="evidence" value="ECO:0007669"/>
    <property type="project" value="InterPro"/>
</dbReference>
<keyword evidence="9 10" id="KW-0472">Membrane</keyword>
<dbReference type="Pfam" id="PF00005">
    <property type="entry name" value="ABC_tran"/>
    <property type="match status" value="1"/>
</dbReference>
<dbReference type="PANTHER" id="PTHR24221">
    <property type="entry name" value="ATP-BINDING CASSETTE SUB-FAMILY B"/>
    <property type="match status" value="1"/>
</dbReference>
<dbReference type="InterPro" id="IPR003593">
    <property type="entry name" value="AAA+_ATPase"/>
</dbReference>
<dbReference type="Gene3D" id="3.40.50.300">
    <property type="entry name" value="P-loop containing nucleotide triphosphate hydrolases"/>
    <property type="match status" value="1"/>
</dbReference>
<comment type="subcellular location">
    <subcellularLocation>
        <location evidence="1">Cell membrane</location>
        <topology evidence="1">Multi-pass membrane protein</topology>
    </subcellularLocation>
</comment>
<dbReference type="InterPro" id="IPR017871">
    <property type="entry name" value="ABC_transporter-like_CS"/>
</dbReference>
<evidence type="ECO:0000313" key="13">
    <source>
        <dbReference type="EMBL" id="TDN46719.1"/>
    </source>
</evidence>
<feature type="transmembrane region" description="Helical" evidence="10">
    <location>
        <begin position="21"/>
        <end position="44"/>
    </location>
</feature>
<dbReference type="GO" id="GO:0016887">
    <property type="term" value="F:ATP hydrolysis activity"/>
    <property type="evidence" value="ECO:0007669"/>
    <property type="project" value="InterPro"/>
</dbReference>
<sequence length="584" mass="62321">MMRDLMLAGREMAGGHTDPRLRTGLLWAAAEALFAALPYGLLWWLLSALLGGPVPAVQTGAVAAGLLLCLGLRIACARRAMPATFAGAYATMGQARLRLADHLRQLPLGWFARQRSGAIAGALVTDLQVVEDIWAHFLGVFFGGLLVPLLVTALLIAVDWRLGLLVGATLPLAFGVLALSQQVLGKLAVKVHAANAQGQAEVLDYVQGIAVVRAFGGRSGGLVFERLAQALAAMRRRALAIELWPVPLIVAFGFAVEAGFALALWAGAQRLGRDLDGATLLLFAVLALPVYRQLFEVGLAFLELRYARQALQRLRALLAEPCLPEPARSAVPATHDIELDDVHFSHVPGEPVLRGISCALPAGSVTAVVGPSGAGKSTLVHLIARLWDVERGAIRIGGQDLRAIGSEALHRQVAMVFQDVVLFSGSVRDNIRLGRPGATPQDVEAAARQAGAHDFIERLPLGYDTPVGENGARLSGGERQRISIARALLLDAPILLLDEASASVDASSAAQIQQALSALARDRTVVVIAHRLRTVRAADHILVLDEGRLAEQGRHEELLARNGLYARLWACQERAARWGIRAAH</sequence>